<keyword evidence="4" id="KW-1185">Reference proteome</keyword>
<name>A0A811QCQ0_9POAL</name>
<evidence type="ECO:0000313" key="3">
    <source>
        <dbReference type="EMBL" id="CAD6253427.1"/>
    </source>
</evidence>
<evidence type="ECO:0000256" key="1">
    <source>
        <dbReference type="SAM" id="MobiDB-lite"/>
    </source>
</evidence>
<sequence>MASGAPRGWLPTLAQRVASVRAVLNPPVRHVSRFPHGSRNMAISSRVKGKELGKPDRRMDNEENRAAIEEFIAHYGDGGPANNDDGSKISMYGDEDVYRTIDPSGAVKDVGDGEDEKDQGVSKGTFGSGWKNDYRIADRNETRLEAMMLSDPNKDCILVDGTCRWHRAQSMLQIFSVKLAKISVVDGPVQLYGYIAARDLVDPLLNYIVNIGRDDPITVEKGSLIETTGPKRGIELSCNVLIEYDMRIKTGEQEKGDLQLIDGVSIVDELLTSSNPWTNRIHGDCGAIDITQMCIDYAFEATVEVVISEVQSSFDLLLSCFTSGLHEEIRLFDGVIGKSLGLRRHVLAVRKGKCMDLKFKVGFGSDCCTEHCRSFEATNHGCSSEQIKMESALVLVKVTWSSLEYSLN</sequence>
<accession>A0A811QCQ0</accession>
<organism evidence="3 4">
    <name type="scientific">Miscanthus lutarioriparius</name>
    <dbReference type="NCBI Taxonomy" id="422564"/>
    <lineage>
        <taxon>Eukaryota</taxon>
        <taxon>Viridiplantae</taxon>
        <taxon>Streptophyta</taxon>
        <taxon>Embryophyta</taxon>
        <taxon>Tracheophyta</taxon>
        <taxon>Spermatophyta</taxon>
        <taxon>Magnoliopsida</taxon>
        <taxon>Liliopsida</taxon>
        <taxon>Poales</taxon>
        <taxon>Poaceae</taxon>
        <taxon>PACMAD clade</taxon>
        <taxon>Panicoideae</taxon>
        <taxon>Andropogonodae</taxon>
        <taxon>Andropogoneae</taxon>
        <taxon>Saccharinae</taxon>
        <taxon>Miscanthus</taxon>
    </lineage>
</organism>
<evidence type="ECO:0000313" key="4">
    <source>
        <dbReference type="Proteomes" id="UP000604825"/>
    </source>
</evidence>
<gene>
    <name evidence="3" type="ORF">NCGR_LOCUS37052</name>
</gene>
<dbReference type="Proteomes" id="UP000604825">
    <property type="component" value="Unassembled WGS sequence"/>
</dbReference>
<proteinExistence type="predicted"/>
<dbReference type="OrthoDB" id="673623at2759"/>
<evidence type="ECO:0000259" key="2">
    <source>
        <dbReference type="Pfam" id="PF20241"/>
    </source>
</evidence>
<feature type="domain" description="DUF6598" evidence="2">
    <location>
        <begin position="171"/>
        <end position="398"/>
    </location>
</feature>
<dbReference type="PANTHER" id="PTHR33065">
    <property type="entry name" value="OS07G0486400 PROTEIN"/>
    <property type="match status" value="1"/>
</dbReference>
<dbReference type="InterPro" id="IPR046533">
    <property type="entry name" value="DUF6598"/>
</dbReference>
<dbReference type="PANTHER" id="PTHR33065:SF95">
    <property type="entry name" value="OS07G0646300 PROTEIN"/>
    <property type="match status" value="1"/>
</dbReference>
<dbReference type="EMBL" id="CAJGYO010000009">
    <property type="protein sequence ID" value="CAD6253427.1"/>
    <property type="molecule type" value="Genomic_DNA"/>
</dbReference>
<feature type="region of interest" description="Disordered" evidence="1">
    <location>
        <begin position="104"/>
        <end position="124"/>
    </location>
</feature>
<dbReference type="AlphaFoldDB" id="A0A811QCQ0"/>
<reference evidence="3" key="1">
    <citation type="submission" date="2020-10" db="EMBL/GenBank/DDBJ databases">
        <authorList>
            <person name="Han B."/>
            <person name="Lu T."/>
            <person name="Zhao Q."/>
            <person name="Huang X."/>
            <person name="Zhao Y."/>
        </authorList>
    </citation>
    <scope>NUCLEOTIDE SEQUENCE</scope>
</reference>
<comment type="caution">
    <text evidence="3">The sequence shown here is derived from an EMBL/GenBank/DDBJ whole genome shotgun (WGS) entry which is preliminary data.</text>
</comment>
<dbReference type="Pfam" id="PF20241">
    <property type="entry name" value="DUF6598"/>
    <property type="match status" value="1"/>
</dbReference>
<protein>
    <recommendedName>
        <fullName evidence="2">DUF6598 domain-containing protein</fullName>
    </recommendedName>
</protein>